<comment type="caution">
    <text evidence="1">The sequence shown here is derived from an EMBL/GenBank/DDBJ whole genome shotgun (WGS) entry which is preliminary data.</text>
</comment>
<dbReference type="RefSeq" id="WP_184981695.1">
    <property type="nucleotide sequence ID" value="NZ_BAAALO010000035.1"/>
</dbReference>
<keyword evidence="2" id="KW-1185">Reference proteome</keyword>
<evidence type="ECO:0008006" key="3">
    <source>
        <dbReference type="Google" id="ProtNLM"/>
    </source>
</evidence>
<name>A0A7X0IEF1_9ACTN</name>
<gene>
    <name evidence="1" type="ORF">BJ992_003160</name>
</gene>
<protein>
    <recommendedName>
        <fullName evidence="3">DUF3800 domain-containing protein</fullName>
    </recommendedName>
</protein>
<evidence type="ECO:0000313" key="1">
    <source>
        <dbReference type="EMBL" id="MBB6473729.1"/>
    </source>
</evidence>
<accession>A0A7X0IEF1</accession>
<organism evidence="1 2">
    <name type="scientific">Sphaerisporangium rubeum</name>
    <dbReference type="NCBI Taxonomy" id="321317"/>
    <lineage>
        <taxon>Bacteria</taxon>
        <taxon>Bacillati</taxon>
        <taxon>Actinomycetota</taxon>
        <taxon>Actinomycetes</taxon>
        <taxon>Streptosporangiales</taxon>
        <taxon>Streptosporangiaceae</taxon>
        <taxon>Sphaerisporangium</taxon>
    </lineage>
</organism>
<dbReference type="Proteomes" id="UP000555564">
    <property type="component" value="Unassembled WGS sequence"/>
</dbReference>
<sequence length="186" mass="21446">MLTAFVDESLRRRPDDDSVYAMAAVIIDSADHDDIRTTLESLRMGKRGRLHWRDESSPHRLHIAETVAKLPLCGIVTVRIHDRSVRHERARRLCLERLLQELDMSGVETVVLESRCTEDRLDRSLLTSLRRSRRVSLTMKVSWESPFHEPLLWAADTVVGATTWWLDGEPRYFDALAGQVRVICLD</sequence>
<evidence type="ECO:0000313" key="2">
    <source>
        <dbReference type="Proteomes" id="UP000555564"/>
    </source>
</evidence>
<proteinExistence type="predicted"/>
<reference evidence="1 2" key="1">
    <citation type="submission" date="2020-08" db="EMBL/GenBank/DDBJ databases">
        <title>Sequencing the genomes of 1000 actinobacteria strains.</title>
        <authorList>
            <person name="Klenk H.-P."/>
        </authorList>
    </citation>
    <scope>NUCLEOTIDE SEQUENCE [LARGE SCALE GENOMIC DNA]</scope>
    <source>
        <strain evidence="1 2">DSM 44936</strain>
    </source>
</reference>
<dbReference type="EMBL" id="JACHIU010000001">
    <property type="protein sequence ID" value="MBB6473729.1"/>
    <property type="molecule type" value="Genomic_DNA"/>
</dbReference>
<dbReference type="AlphaFoldDB" id="A0A7X0IEF1"/>